<keyword evidence="3" id="KW-1185">Reference proteome</keyword>
<reference evidence="2 3" key="1">
    <citation type="submission" date="2017-03" db="EMBL/GenBank/DDBJ databases">
        <title>Foreign affairs: Plasmid Transfer between Roseobacters and Rhizobia.</title>
        <authorList>
            <person name="Bartling P."/>
            <person name="Bunk B."/>
            <person name="Overmann J."/>
            <person name="Brinkmann H."/>
            <person name="Petersen J."/>
        </authorList>
    </citation>
    <scope>NUCLEOTIDE SEQUENCE [LARGE SCALE GENOMIC DNA]</scope>
    <source>
        <strain evidence="2 3">MACL11</strain>
    </source>
</reference>
<dbReference type="Proteomes" id="UP000191135">
    <property type="component" value="Chromosome"/>
</dbReference>
<name>A0A1U9Z2M5_9HYPH</name>
<evidence type="ECO:0000313" key="3">
    <source>
        <dbReference type="Proteomes" id="UP000191135"/>
    </source>
</evidence>
<accession>A0A1U9Z2M5</accession>
<dbReference type="STRING" id="1122214.Mame_02623"/>
<proteinExistence type="predicted"/>
<dbReference type="Pfam" id="PF19192">
    <property type="entry name" value="Response_reg_2"/>
    <property type="match status" value="1"/>
</dbReference>
<gene>
    <name evidence="2" type="ORF">Mame_02623</name>
</gene>
<evidence type="ECO:0000259" key="1">
    <source>
        <dbReference type="Pfam" id="PF19192"/>
    </source>
</evidence>
<evidence type="ECO:0000313" key="2">
    <source>
        <dbReference type="EMBL" id="AQZ51949.1"/>
    </source>
</evidence>
<dbReference type="AlphaFoldDB" id="A0A1U9Z2M5"/>
<feature type="domain" description="Response receiver" evidence="1">
    <location>
        <begin position="15"/>
        <end position="195"/>
    </location>
</feature>
<dbReference type="KEGG" id="mmed:Mame_02623"/>
<dbReference type="EMBL" id="CP020330">
    <property type="protein sequence ID" value="AQZ51949.1"/>
    <property type="molecule type" value="Genomic_DNA"/>
</dbReference>
<protein>
    <recommendedName>
        <fullName evidence="1">Response receiver domain-containing protein</fullName>
    </recommendedName>
</protein>
<organism evidence="2 3">
    <name type="scientific">Martelella mediterranea DSM 17316</name>
    <dbReference type="NCBI Taxonomy" id="1122214"/>
    <lineage>
        <taxon>Bacteria</taxon>
        <taxon>Pseudomonadati</taxon>
        <taxon>Pseudomonadota</taxon>
        <taxon>Alphaproteobacteria</taxon>
        <taxon>Hyphomicrobiales</taxon>
        <taxon>Aurantimonadaceae</taxon>
        <taxon>Martelella</taxon>
    </lineage>
</organism>
<dbReference type="InterPro" id="IPR043834">
    <property type="entry name" value="REC"/>
</dbReference>
<sequence>MRNFSEFQLEATKQFAHTLIVVDDEAAADLDEPVKSAAKIKKPSRRDLAKPVAVTPSKSTDLKHPLRADVLVETSMSLGLICSVVKPKPNDGAPERVAKASQKADILCVDWEMHRDNGKTAVDIITRVIASDEANGGRFRLIAIYTGVADKVRILNSVLKSIPKTTRDRKCLAIRENYIESADGLRIVWLFKQGGTFPANMAEFAIPESALPSRLQKEFSLLSRGVLTNVAIATIASIRAATHHVISKFGKEMDGPYFQHRSTIRSPEDAEEYATAIILSELKNAIDRSSIAAKFAGAEALDKALDDLPADVELGDGNNFSTIDRSLYKKLIIDGIKPTLKTNQPLQNKGAKFFTEHLAQPLRADEDGRKLDLLKFAALTGLSADAEAPYAYHKPSLSLGTLVQDASGNYYLCVQASCDSVRVIAPQPFLFAKLEVVPEESISSHKDKIEFVVPRKNKGIGKSFVCLKLSDKAPYAALISIVFPPTEDEKVVAKKARDGTLYFEAATLPIGKRAEKHKRYLWIADVKRKRALRTVQFIGQEMGRIGFDEFEAFRRKYR</sequence>